<dbReference type="GO" id="GO:0005634">
    <property type="term" value="C:nucleus"/>
    <property type="evidence" value="ECO:0007669"/>
    <property type="project" value="UniProtKB-SubCell"/>
</dbReference>
<dbReference type="OrthoDB" id="417678at2759"/>
<accession>A0A8S1GT68</accession>
<dbReference type="AlphaFoldDB" id="A0A8S1GT68"/>
<dbReference type="Proteomes" id="UP000835052">
    <property type="component" value="Unassembled WGS sequence"/>
</dbReference>
<gene>
    <name evidence="5" type="ORF">CAUJ_LOCUS2695</name>
</gene>
<evidence type="ECO:0000256" key="2">
    <source>
        <dbReference type="ARBA" id="ARBA00010849"/>
    </source>
</evidence>
<comment type="similarity">
    <text evidence="2">Belongs to the dpy-30 family.</text>
</comment>
<dbReference type="Pfam" id="PF05186">
    <property type="entry name" value="Dpy-30"/>
    <property type="match status" value="1"/>
</dbReference>
<evidence type="ECO:0000256" key="3">
    <source>
        <dbReference type="ARBA" id="ARBA00023242"/>
    </source>
</evidence>
<proteinExistence type="inferred from homology"/>
<dbReference type="InterPro" id="IPR049629">
    <property type="entry name" value="DPY30_SDC1_DD"/>
</dbReference>
<keyword evidence="6" id="KW-1185">Reference proteome</keyword>
<dbReference type="InterPro" id="IPR007858">
    <property type="entry name" value="Dpy-30_motif"/>
</dbReference>
<reference evidence="5" key="1">
    <citation type="submission" date="2020-10" db="EMBL/GenBank/DDBJ databases">
        <authorList>
            <person name="Kikuchi T."/>
        </authorList>
    </citation>
    <scope>NUCLEOTIDE SEQUENCE</scope>
    <source>
        <strain evidence="5">NKZ352</strain>
    </source>
</reference>
<comment type="caution">
    <text evidence="5">The sequence shown here is derived from an EMBL/GenBank/DDBJ whole genome shotgun (WGS) entry which is preliminary data.</text>
</comment>
<dbReference type="FunFam" id="1.20.890.10:FF:000003">
    <property type="entry name" value="protein dpy-30 homolog"/>
    <property type="match status" value="1"/>
</dbReference>
<keyword evidence="3" id="KW-0539">Nucleus</keyword>
<evidence type="ECO:0000256" key="1">
    <source>
        <dbReference type="ARBA" id="ARBA00004123"/>
    </source>
</evidence>
<evidence type="ECO:0000313" key="5">
    <source>
        <dbReference type="EMBL" id="CAD6186776.1"/>
    </source>
</evidence>
<protein>
    <submittedName>
        <fullName evidence="5">Uncharacterized protein</fullName>
    </submittedName>
</protein>
<sequence>MADAVTENQQEAQQKPADTVETMDTAGPEQAPSHTETAQEPHTDNAVENHAPAQPQAPVPPSAPAARNLQSIPTRQYLDQTIVPILLQGLGALAKERPENPVDFLAKFLLREKDRYTIQPNSEN</sequence>
<dbReference type="EMBL" id="CAJGYM010000005">
    <property type="protein sequence ID" value="CAD6186776.1"/>
    <property type="molecule type" value="Genomic_DNA"/>
</dbReference>
<feature type="compositionally biased region" description="Polar residues" evidence="4">
    <location>
        <begin position="1"/>
        <end position="13"/>
    </location>
</feature>
<name>A0A8S1GT68_9PELO</name>
<dbReference type="Gene3D" id="1.20.890.10">
    <property type="entry name" value="cAMP-dependent protein kinase regulatory subunit, dimerization-anchoring domain"/>
    <property type="match status" value="1"/>
</dbReference>
<comment type="subcellular location">
    <subcellularLocation>
        <location evidence="1">Nucleus</location>
    </subcellularLocation>
</comment>
<feature type="region of interest" description="Disordered" evidence="4">
    <location>
        <begin position="1"/>
        <end position="72"/>
    </location>
</feature>
<feature type="compositionally biased region" description="Basic and acidic residues" evidence="4">
    <location>
        <begin position="37"/>
        <end position="47"/>
    </location>
</feature>
<evidence type="ECO:0000256" key="4">
    <source>
        <dbReference type="SAM" id="MobiDB-lite"/>
    </source>
</evidence>
<evidence type="ECO:0000313" key="6">
    <source>
        <dbReference type="Proteomes" id="UP000835052"/>
    </source>
</evidence>
<organism evidence="5 6">
    <name type="scientific">Caenorhabditis auriculariae</name>
    <dbReference type="NCBI Taxonomy" id="2777116"/>
    <lineage>
        <taxon>Eukaryota</taxon>
        <taxon>Metazoa</taxon>
        <taxon>Ecdysozoa</taxon>
        <taxon>Nematoda</taxon>
        <taxon>Chromadorea</taxon>
        <taxon>Rhabditida</taxon>
        <taxon>Rhabditina</taxon>
        <taxon>Rhabditomorpha</taxon>
        <taxon>Rhabditoidea</taxon>
        <taxon>Rhabditidae</taxon>
        <taxon>Peloderinae</taxon>
        <taxon>Caenorhabditis</taxon>
    </lineage>
</organism>
<dbReference type="CDD" id="cd22965">
    <property type="entry name" value="DD_DPY30_SDC1"/>
    <property type="match status" value="1"/>
</dbReference>